<feature type="transmembrane region" description="Helical" evidence="8">
    <location>
        <begin position="250"/>
        <end position="272"/>
    </location>
</feature>
<evidence type="ECO:0000256" key="5">
    <source>
        <dbReference type="ARBA" id="ARBA00022989"/>
    </source>
</evidence>
<feature type="transmembrane region" description="Helical" evidence="8">
    <location>
        <begin position="293"/>
        <end position="313"/>
    </location>
</feature>
<dbReference type="PROSITE" id="PS50156">
    <property type="entry name" value="SSD"/>
    <property type="match status" value="1"/>
</dbReference>
<feature type="domain" description="SSD" evidence="9">
    <location>
        <begin position="233"/>
        <end position="347"/>
    </location>
</feature>
<dbReference type="Pfam" id="PF03176">
    <property type="entry name" value="MMPL"/>
    <property type="match status" value="2"/>
</dbReference>
<feature type="transmembrane region" description="Helical" evidence="8">
    <location>
        <begin position="923"/>
        <end position="944"/>
    </location>
</feature>
<evidence type="ECO:0000256" key="4">
    <source>
        <dbReference type="ARBA" id="ARBA00022692"/>
    </source>
</evidence>
<comment type="similarity">
    <text evidence="2">Belongs to the resistance-nodulation-cell division (RND) (TC 2.A.6) family. MmpL subfamily.</text>
</comment>
<keyword evidence="13" id="KW-1185">Reference proteome</keyword>
<evidence type="ECO:0000256" key="8">
    <source>
        <dbReference type="SAM" id="Phobius"/>
    </source>
</evidence>
<evidence type="ECO:0000256" key="1">
    <source>
        <dbReference type="ARBA" id="ARBA00004651"/>
    </source>
</evidence>
<dbReference type="SUPFAM" id="SSF82866">
    <property type="entry name" value="Multidrug efflux transporter AcrB transmembrane domain"/>
    <property type="match status" value="2"/>
</dbReference>
<keyword evidence="6 8" id="KW-0472">Membrane</keyword>
<sequence length="1044" mass="111271">MAENTGGIYGLIARIVRRTPVAVIGVWIGLAAVLALTAPSLQKAIEDHPVDLLPKDAPVMETTRQMVESFQESGAQNILLIVLTNENGLTPADEQTYRILAARMREDTRDVSMVQDFITKPMLREMMSSTDGKAWYLPVGLQGELATPESGKAYVGALKIIKDATAGTTLKAFTTGPTATVGDLTVVGERDLHKVEITTAALVLLILLIVYRNPVTMMLPLIVVGVSLGIAQAAVGGLAQLGLSISNQTLTFMTAMMMGAGVDYAVFLISRYHEYIKQGMDSDSAVAAALESIGKVVAASAATVAVTFLGMGFTKLGILSTVGPALSVSILIAFVASVTFLPAVLVLVGRRGWVKPRKAYANKIWHRSGINIVKRPGAHLAVSLVVLIILATCGAMVKFGYDDRKNLPPWADSNQGYAAIEKHFPVNSTLPQYLYIKSTHDLRTPRGLADLEQMAARVSQVPGVDKVRGITRPTGEPLEEAKLSYQAGEVGGKLGDASNLIDARTRDLDKLATGGHTLADKLGQVRDSVKNSLGTARALVEVLAQLRGSGKTGTLADLDSVDKLVTSMHSLGDAIEANAQSASEVYGWIEPVARVLVGNPACDMDPGCRSSRDEMNKFLDTKQDGTRDKIVELGRELKSVDNDKQISSTIARLRTALNSIDTNLRRLGLSDSYGIQKKFAEVLTGVNSLADGSAQLAEGVQMLVDQTKQMGGQLGDASTLLVAAKRDAAPGSMSGFYIPQQVLTQDSFKTAAAAFVSADGHAVRYLVQSNLNPFSPEAMDQVRAIQDAARSAQPNTTLSDASISMAGLSAMYNDIRNYYNHDLRFIIVLTVIVVLLILVALLRAIVAPLYLIGSVIISYASAVGIGVIAFQFIGGQPLSWSVPGMAFIVLVAVGADYNLLFISRIRDESPDGIRSGVIKTVKSTGGVITSAGVIFAASMFGLLIGNLQSMVEAGFIIGMGLLLDTFLVRTITIPALVVLCGQANWWPSASVESWFRQRFSRSQSGAQEENSAEAGDLEAANGEAPPPEDQPISLSREVELAGRR</sequence>
<dbReference type="Proteomes" id="UP000037962">
    <property type="component" value="Unassembled WGS sequence"/>
</dbReference>
<dbReference type="InterPro" id="IPR050545">
    <property type="entry name" value="Mycobact_MmpL"/>
</dbReference>
<feature type="region of interest" description="Disordered" evidence="7">
    <location>
        <begin position="1002"/>
        <end position="1044"/>
    </location>
</feature>
<dbReference type="NCBIfam" id="TIGR00833">
    <property type="entry name" value="actII"/>
    <property type="match status" value="1"/>
</dbReference>
<dbReference type="KEGG" id="miz:BAB75_04775"/>
<protein>
    <recommendedName>
        <fullName evidence="9">SSD domain-containing protein</fullName>
    </recommendedName>
</protein>
<comment type="subcellular location">
    <subcellularLocation>
        <location evidence="1">Cell membrane</location>
        <topology evidence="1">Multi-pass membrane protein</topology>
    </subcellularLocation>
</comment>
<organism evidence="10 12">
    <name type="scientific">Mycobacteroides immunogenum</name>
    <dbReference type="NCBI Taxonomy" id="83262"/>
    <lineage>
        <taxon>Bacteria</taxon>
        <taxon>Bacillati</taxon>
        <taxon>Actinomycetota</taxon>
        <taxon>Actinomycetes</taxon>
        <taxon>Mycobacteriales</taxon>
        <taxon>Mycobacteriaceae</taxon>
        <taxon>Mycobacteroides</taxon>
    </lineage>
</organism>
<evidence type="ECO:0000256" key="6">
    <source>
        <dbReference type="ARBA" id="ARBA00023136"/>
    </source>
</evidence>
<dbReference type="RefSeq" id="WP_043079194.1">
    <property type="nucleotide sequence ID" value="NZ_CP011530.1"/>
</dbReference>
<dbReference type="InterPro" id="IPR004869">
    <property type="entry name" value="MMPL_dom"/>
</dbReference>
<dbReference type="Gene3D" id="1.20.1640.10">
    <property type="entry name" value="Multidrug efflux transporter AcrB transmembrane domain"/>
    <property type="match status" value="2"/>
</dbReference>
<gene>
    <name evidence="10" type="ORF">AN908_25050</name>
    <name evidence="11" type="ORF">AN912_18955</name>
</gene>
<feature type="transmembrane region" description="Helical" evidence="8">
    <location>
        <begin position="192"/>
        <end position="211"/>
    </location>
</feature>
<feature type="transmembrane region" description="Helical" evidence="8">
    <location>
        <begin position="849"/>
        <end position="874"/>
    </location>
</feature>
<feature type="transmembrane region" description="Helical" evidence="8">
    <location>
        <begin position="956"/>
        <end position="980"/>
    </location>
</feature>
<dbReference type="PANTHER" id="PTHR33406">
    <property type="entry name" value="MEMBRANE PROTEIN MJ1562-RELATED"/>
    <property type="match status" value="1"/>
</dbReference>
<dbReference type="InterPro" id="IPR004707">
    <property type="entry name" value="MmpL_fam"/>
</dbReference>
<dbReference type="Proteomes" id="UP000037843">
    <property type="component" value="Unassembled WGS sequence"/>
</dbReference>
<keyword evidence="5 8" id="KW-1133">Transmembrane helix</keyword>
<evidence type="ECO:0000256" key="3">
    <source>
        <dbReference type="ARBA" id="ARBA00022475"/>
    </source>
</evidence>
<dbReference type="InterPro" id="IPR000731">
    <property type="entry name" value="SSD"/>
</dbReference>
<feature type="transmembrane region" description="Helical" evidence="8">
    <location>
        <begin position="880"/>
        <end position="902"/>
    </location>
</feature>
<evidence type="ECO:0000259" key="9">
    <source>
        <dbReference type="PROSITE" id="PS50156"/>
    </source>
</evidence>
<feature type="transmembrane region" description="Helical" evidence="8">
    <location>
        <begin position="218"/>
        <end position="238"/>
    </location>
</feature>
<evidence type="ECO:0000313" key="12">
    <source>
        <dbReference type="Proteomes" id="UP000037843"/>
    </source>
</evidence>
<feature type="transmembrane region" description="Helical" evidence="8">
    <location>
        <begin position="823"/>
        <end position="842"/>
    </location>
</feature>
<evidence type="ECO:0000313" key="10">
    <source>
        <dbReference type="EMBL" id="KPG04159.1"/>
    </source>
</evidence>
<evidence type="ECO:0000313" key="11">
    <source>
        <dbReference type="EMBL" id="KPG30477.1"/>
    </source>
</evidence>
<evidence type="ECO:0000256" key="7">
    <source>
        <dbReference type="SAM" id="MobiDB-lite"/>
    </source>
</evidence>
<feature type="transmembrane region" description="Helical" evidence="8">
    <location>
        <begin position="377"/>
        <end position="397"/>
    </location>
</feature>
<reference evidence="12 13" key="1">
    <citation type="submission" date="2015-09" db="EMBL/GenBank/DDBJ databases">
        <title>Genome Sequences of Mycobacterium immunogenum Isolates, Recuperated from a Chloraminated Drinking Water Distribution System Simulator Subjected to Episodes of Nitrification.</title>
        <authorList>
            <person name="Gomez-Alvarez V."/>
            <person name="Revetta R.P."/>
        </authorList>
    </citation>
    <scope>NUCLEOTIDE SEQUENCE [LARGE SCALE GENOMIC DNA]</scope>
    <source>
        <strain evidence="10 12">H008</strain>
        <strain evidence="11 13">H076</strain>
    </source>
</reference>
<accession>A0A7V8LKB9</accession>
<dbReference type="AlphaFoldDB" id="A0A7V8LKB9"/>
<dbReference type="EMBL" id="LJFO01000018">
    <property type="protein sequence ID" value="KPG04159.1"/>
    <property type="molecule type" value="Genomic_DNA"/>
</dbReference>
<comment type="caution">
    <text evidence="10">The sequence shown here is derived from an EMBL/GenBank/DDBJ whole genome shotgun (WGS) entry which is preliminary data.</text>
</comment>
<feature type="transmembrane region" description="Helical" evidence="8">
    <location>
        <begin position="325"/>
        <end position="348"/>
    </location>
</feature>
<evidence type="ECO:0000313" key="13">
    <source>
        <dbReference type="Proteomes" id="UP000037962"/>
    </source>
</evidence>
<dbReference type="GeneID" id="45763214"/>
<feature type="transmembrane region" description="Helical" evidence="8">
    <location>
        <begin position="21"/>
        <end position="41"/>
    </location>
</feature>
<keyword evidence="3" id="KW-1003">Cell membrane</keyword>
<dbReference type="OrthoDB" id="2365435at2"/>
<proteinExistence type="inferred from homology"/>
<dbReference type="EMBL" id="LJFS01000026">
    <property type="protein sequence ID" value="KPG30477.1"/>
    <property type="molecule type" value="Genomic_DNA"/>
</dbReference>
<keyword evidence="4 8" id="KW-0812">Transmembrane</keyword>
<name>A0A7V8LKB9_9MYCO</name>
<dbReference type="PANTHER" id="PTHR33406:SF6">
    <property type="entry name" value="MEMBRANE PROTEIN YDGH-RELATED"/>
    <property type="match status" value="1"/>
</dbReference>
<evidence type="ECO:0000256" key="2">
    <source>
        <dbReference type="ARBA" id="ARBA00010157"/>
    </source>
</evidence>
<dbReference type="GO" id="GO:0005886">
    <property type="term" value="C:plasma membrane"/>
    <property type="evidence" value="ECO:0007669"/>
    <property type="project" value="UniProtKB-SubCell"/>
</dbReference>